<dbReference type="InterPro" id="IPR003782">
    <property type="entry name" value="SCO1/SenC"/>
</dbReference>
<evidence type="ECO:0000313" key="5">
    <source>
        <dbReference type="Proteomes" id="UP000681027"/>
    </source>
</evidence>
<dbReference type="PROSITE" id="PS51352">
    <property type="entry name" value="THIOREDOXIN_2"/>
    <property type="match status" value="1"/>
</dbReference>
<dbReference type="SUPFAM" id="SSF52833">
    <property type="entry name" value="Thioredoxin-like"/>
    <property type="match status" value="1"/>
</dbReference>
<keyword evidence="2" id="KW-0186">Copper</keyword>
<protein>
    <submittedName>
        <fullName evidence="4">SCO family protein</fullName>
    </submittedName>
</protein>
<gene>
    <name evidence="4" type="ORF">KHA94_09360</name>
</gene>
<dbReference type="PANTHER" id="PTHR12151:SF25">
    <property type="entry name" value="LINALOOL DEHYDRATASE_ISOMERASE DOMAIN-CONTAINING PROTEIN"/>
    <property type="match status" value="1"/>
</dbReference>
<dbReference type="Gene3D" id="3.40.30.10">
    <property type="entry name" value="Glutaredoxin"/>
    <property type="match status" value="1"/>
</dbReference>
<organism evidence="4 5">
    <name type="scientific">Cytobacillus citreus</name>
    <dbReference type="NCBI Taxonomy" id="2833586"/>
    <lineage>
        <taxon>Bacteria</taxon>
        <taxon>Bacillati</taxon>
        <taxon>Bacillota</taxon>
        <taxon>Bacilli</taxon>
        <taxon>Bacillales</taxon>
        <taxon>Bacillaceae</taxon>
        <taxon>Cytobacillus</taxon>
    </lineage>
</organism>
<dbReference type="InterPro" id="IPR036249">
    <property type="entry name" value="Thioredoxin-like_sf"/>
</dbReference>
<evidence type="ECO:0000256" key="1">
    <source>
        <dbReference type="ARBA" id="ARBA00010996"/>
    </source>
</evidence>
<dbReference type="Proteomes" id="UP000681027">
    <property type="component" value="Unassembled WGS sequence"/>
</dbReference>
<name>A0ABS5NRF4_9BACI</name>
<comment type="similarity">
    <text evidence="1">Belongs to the SCO1/2 family.</text>
</comment>
<dbReference type="InterPro" id="IPR013766">
    <property type="entry name" value="Thioredoxin_domain"/>
</dbReference>
<accession>A0ABS5NRF4</accession>
<dbReference type="CDD" id="cd02968">
    <property type="entry name" value="SCO"/>
    <property type="match status" value="1"/>
</dbReference>
<evidence type="ECO:0000259" key="3">
    <source>
        <dbReference type="PROSITE" id="PS51352"/>
    </source>
</evidence>
<evidence type="ECO:0000313" key="4">
    <source>
        <dbReference type="EMBL" id="MBS4190404.1"/>
    </source>
</evidence>
<reference evidence="4 5" key="1">
    <citation type="submission" date="2021-05" db="EMBL/GenBank/DDBJ databases">
        <title>Novel Bacillus species.</title>
        <authorList>
            <person name="Liu G."/>
        </authorList>
    </citation>
    <scope>NUCLEOTIDE SEQUENCE [LARGE SCALE GENOMIC DNA]</scope>
    <source>
        <strain evidence="4 5">FJAT-49705</strain>
    </source>
</reference>
<dbReference type="PANTHER" id="PTHR12151">
    <property type="entry name" value="ELECTRON TRANSPORT PROTIN SCO1/SENC FAMILY MEMBER"/>
    <property type="match status" value="1"/>
</dbReference>
<dbReference type="RefSeq" id="WP_213101858.1">
    <property type="nucleotide sequence ID" value="NZ_JAGYPM010000002.1"/>
</dbReference>
<evidence type="ECO:0000256" key="2">
    <source>
        <dbReference type="ARBA" id="ARBA00023008"/>
    </source>
</evidence>
<feature type="domain" description="Thioredoxin" evidence="3">
    <location>
        <begin position="26"/>
        <end position="190"/>
    </location>
</feature>
<comment type="caution">
    <text evidence="4">The sequence shown here is derived from an EMBL/GenBank/DDBJ whole genome shotgun (WGS) entry which is preliminary data.</text>
</comment>
<sequence>MRGNFLCTSVLLLSLVLVGCGQGIKDPLNWKIEDLSAVTEEGKEMGLDDLKGKVRIADFIFTNCATVCPPMTANMTKLQGLLKEKGLEVEIVSFSVDPAVDTPERLKEYALKFNADLSNWHLLTGYSQDFIEDYALKNFKTIVQKPDTDTQVIHGTSFYLIDQEGKVVKDYNGITVPFDDIIKDASILISKGSTYEKKEK</sequence>
<dbReference type="PROSITE" id="PS51257">
    <property type="entry name" value="PROKAR_LIPOPROTEIN"/>
    <property type="match status" value="1"/>
</dbReference>
<keyword evidence="5" id="KW-1185">Reference proteome</keyword>
<dbReference type="EMBL" id="JAGYPM010000002">
    <property type="protein sequence ID" value="MBS4190404.1"/>
    <property type="molecule type" value="Genomic_DNA"/>
</dbReference>
<proteinExistence type="inferred from homology"/>
<dbReference type="Pfam" id="PF02630">
    <property type="entry name" value="SCO1-SenC"/>
    <property type="match status" value="1"/>
</dbReference>